<reference evidence="5" key="1">
    <citation type="submission" date="2016-11" db="EMBL/GenBank/DDBJ databases">
        <authorList>
            <person name="Varghese N."/>
            <person name="Submissions S."/>
        </authorList>
    </citation>
    <scope>NUCLEOTIDE SEQUENCE [LARGE SCALE GENOMIC DNA]</scope>
    <source>
        <strain evidence="5">DSM 17957</strain>
    </source>
</reference>
<dbReference type="GO" id="GO:0046872">
    <property type="term" value="F:metal ion binding"/>
    <property type="evidence" value="ECO:0007669"/>
    <property type="project" value="UniProtKB-KW"/>
</dbReference>
<sequence length="579" mass="62364">MERKITLFIDGMTCGSCEKRIETVLAGVEGINHVMASFQRGKVEISIESDRISKKSIVEIIERLGYAVLEKPKNSMKGIMPLLILLFGGFYIIQNTIGFNFIPQVSEGMSYSLIFLVGLLTSVHCIAMCGGIALSQSVNTREDKGKFMPSFLYNAGRVASYTIIGGIVGGLGAVITPSGQFKGTIAIGAGIFMILLGLKMLNILQLPNLLGFRIPGLKPGKISTSNPMRPFIVGLFNGFMPCGPLQTMQLYALGTGSITKGALSMFFFSLGTVPLLYSFGAITSMISGRLSRNMMKISAALVMVLGIVMLNRGLALSGVAMDFGLAKNLQSETKQVVMEDGKQIINMAVTSRGYIPDAQFVQVGVPVKIKLDVQSINGCNNPIVIPEYGVQADLTSADPVLEFMPTKEGTIRISCWMGMITTRITAVKNLDAIENSNSGKIDSPDESGKILTIVENKAAAAKIEGNAQIVEMNVDSSSYSPNILVVQKGIPTRWVINVEEIDWFNSIVTIPDAGFTQPLRKGENEIKFTPQNSGELIFTSGVEEFVGKIVIVNDLNAADLKKLEDTIIEIPDGAGASCH</sequence>
<feature type="transmembrane region" description="Helical" evidence="2">
    <location>
        <begin position="79"/>
        <end position="102"/>
    </location>
</feature>
<proteinExistence type="predicted"/>
<evidence type="ECO:0000256" key="1">
    <source>
        <dbReference type="ARBA" id="ARBA00022723"/>
    </source>
</evidence>
<keyword evidence="1" id="KW-0479">Metal-binding</keyword>
<accession>A0A1M6GJL7</accession>
<dbReference type="InterPro" id="IPR006121">
    <property type="entry name" value="HMA_dom"/>
</dbReference>
<organism evidence="4 5">
    <name type="scientific">Geosporobacter subterraneus DSM 17957</name>
    <dbReference type="NCBI Taxonomy" id="1121919"/>
    <lineage>
        <taxon>Bacteria</taxon>
        <taxon>Bacillati</taxon>
        <taxon>Bacillota</taxon>
        <taxon>Clostridia</taxon>
        <taxon>Peptostreptococcales</taxon>
        <taxon>Thermotaleaceae</taxon>
        <taxon>Geosporobacter</taxon>
    </lineage>
</organism>
<feature type="transmembrane region" description="Helical" evidence="2">
    <location>
        <begin position="187"/>
        <end position="210"/>
    </location>
</feature>
<feature type="transmembrane region" description="Helical" evidence="2">
    <location>
        <begin position="231"/>
        <end position="253"/>
    </location>
</feature>
<gene>
    <name evidence="4" type="ORF">SAMN02745975_01290</name>
</gene>
<dbReference type="InterPro" id="IPR036163">
    <property type="entry name" value="HMA_dom_sf"/>
</dbReference>
<dbReference type="OrthoDB" id="9800141at2"/>
<dbReference type="RefSeq" id="WP_110940524.1">
    <property type="nucleotide sequence ID" value="NZ_FQZV01000014.1"/>
</dbReference>
<dbReference type="Gene3D" id="3.30.70.100">
    <property type="match status" value="1"/>
</dbReference>
<dbReference type="PANTHER" id="PTHR42208:SF1">
    <property type="entry name" value="HEAVY METAL TRANSPORTER"/>
    <property type="match status" value="1"/>
</dbReference>
<evidence type="ECO:0000313" key="4">
    <source>
        <dbReference type="EMBL" id="SHJ10132.1"/>
    </source>
</evidence>
<evidence type="ECO:0000256" key="2">
    <source>
        <dbReference type="SAM" id="Phobius"/>
    </source>
</evidence>
<dbReference type="InterPro" id="IPR039447">
    <property type="entry name" value="UreH-like_TM_dom"/>
</dbReference>
<keyword evidence="5" id="KW-1185">Reference proteome</keyword>
<dbReference type="Gene3D" id="2.60.40.420">
    <property type="entry name" value="Cupredoxins - blue copper proteins"/>
    <property type="match status" value="2"/>
</dbReference>
<dbReference type="PROSITE" id="PS01047">
    <property type="entry name" value="HMA_1"/>
    <property type="match status" value="1"/>
</dbReference>
<feature type="transmembrane region" description="Helical" evidence="2">
    <location>
        <begin position="299"/>
        <end position="321"/>
    </location>
</feature>
<dbReference type="Pfam" id="PF00403">
    <property type="entry name" value="HMA"/>
    <property type="match status" value="1"/>
</dbReference>
<dbReference type="AlphaFoldDB" id="A0A1M6GJL7"/>
<name>A0A1M6GJL7_9FIRM</name>
<dbReference type="STRING" id="1121919.SAMN02745975_01290"/>
<feature type="transmembrane region" description="Helical" evidence="2">
    <location>
        <begin position="265"/>
        <end position="287"/>
    </location>
</feature>
<evidence type="ECO:0000313" key="5">
    <source>
        <dbReference type="Proteomes" id="UP000184536"/>
    </source>
</evidence>
<dbReference type="Pfam" id="PF13386">
    <property type="entry name" value="DsbD_2"/>
    <property type="match status" value="1"/>
</dbReference>
<dbReference type="CDD" id="cd00371">
    <property type="entry name" value="HMA"/>
    <property type="match status" value="1"/>
</dbReference>
<dbReference type="SUPFAM" id="SSF55008">
    <property type="entry name" value="HMA, heavy metal-associated domain"/>
    <property type="match status" value="1"/>
</dbReference>
<dbReference type="InterPro" id="IPR008972">
    <property type="entry name" value="Cupredoxin"/>
</dbReference>
<keyword evidence="2" id="KW-0472">Membrane</keyword>
<keyword evidence="2" id="KW-1133">Transmembrane helix</keyword>
<dbReference type="PANTHER" id="PTHR42208">
    <property type="entry name" value="HEAVY METAL TRANSPORTER-RELATED"/>
    <property type="match status" value="1"/>
</dbReference>
<feature type="transmembrane region" description="Helical" evidence="2">
    <location>
        <begin position="155"/>
        <end position="175"/>
    </location>
</feature>
<feature type="domain" description="HMA" evidence="3">
    <location>
        <begin position="3"/>
        <end position="69"/>
    </location>
</feature>
<protein>
    <submittedName>
        <fullName evidence="4">Sulfite exporter TauE/SafE</fullName>
    </submittedName>
</protein>
<feature type="transmembrane region" description="Helical" evidence="2">
    <location>
        <begin position="108"/>
        <end position="134"/>
    </location>
</feature>
<dbReference type="EMBL" id="FQZV01000014">
    <property type="protein sequence ID" value="SHJ10132.1"/>
    <property type="molecule type" value="Genomic_DNA"/>
</dbReference>
<evidence type="ECO:0000259" key="3">
    <source>
        <dbReference type="PROSITE" id="PS50846"/>
    </source>
</evidence>
<keyword evidence="2" id="KW-0812">Transmembrane</keyword>
<dbReference type="Proteomes" id="UP000184536">
    <property type="component" value="Unassembled WGS sequence"/>
</dbReference>
<dbReference type="InterPro" id="IPR017969">
    <property type="entry name" value="Heavy-metal-associated_CS"/>
</dbReference>
<dbReference type="PROSITE" id="PS50846">
    <property type="entry name" value="HMA_2"/>
    <property type="match status" value="1"/>
</dbReference>